<reference evidence="1" key="2">
    <citation type="submission" date="2019-06" db="EMBL/GenBank/DDBJ databases">
        <title>Genomics analysis of Aphanomyces spp. identifies a new class of oomycete effector associated with host adaptation.</title>
        <authorList>
            <person name="Gaulin E."/>
        </authorList>
    </citation>
    <scope>NUCLEOTIDE SEQUENCE</scope>
    <source>
        <strain evidence="1">CBS 578.67</strain>
    </source>
</reference>
<keyword evidence="3" id="KW-1185">Reference proteome</keyword>
<organism evidence="2 3">
    <name type="scientific">Aphanomyces stellatus</name>
    <dbReference type="NCBI Taxonomy" id="120398"/>
    <lineage>
        <taxon>Eukaryota</taxon>
        <taxon>Sar</taxon>
        <taxon>Stramenopiles</taxon>
        <taxon>Oomycota</taxon>
        <taxon>Saprolegniomycetes</taxon>
        <taxon>Saprolegniales</taxon>
        <taxon>Verrucalvaceae</taxon>
        <taxon>Aphanomyces</taxon>
    </lineage>
</organism>
<sequence length="257" mass="28175">MPLLPRILGGCAIAATIVFGDMLPPSVDNLACAATMGHRLVKDVSSSRPLEFCTLYGGARCCLPMHDRQIEATFYGLVTMGKICNRAVTPASVYLKSIFCAACRPTISLFVSPPIDRLFFTHPTLKVCRALALNASPRNFTSCGLTYVGDRTNKCLPTVGIAPNVIFPTCTDGQYVCYGNKGHYTKQWYCSATRCGADTPPGFNDRACQGDKCMDYFMFLNDNRAAKPVFFEAFPVEVITPDQCPPDRPFCCLDKDI</sequence>
<dbReference type="OrthoDB" id="105234at2759"/>
<evidence type="ECO:0000313" key="3">
    <source>
        <dbReference type="Proteomes" id="UP000332933"/>
    </source>
</evidence>
<evidence type="ECO:0000313" key="2">
    <source>
        <dbReference type="EMBL" id="VFT78310.1"/>
    </source>
</evidence>
<proteinExistence type="predicted"/>
<accession>A0A485K9F2</accession>
<reference evidence="2 3" key="1">
    <citation type="submission" date="2019-03" db="EMBL/GenBank/DDBJ databases">
        <authorList>
            <person name="Gaulin E."/>
            <person name="Dumas B."/>
        </authorList>
    </citation>
    <scope>NUCLEOTIDE SEQUENCE [LARGE SCALE GENOMIC DNA]</scope>
    <source>
        <strain evidence="2">CBS 568.67</strain>
    </source>
</reference>
<dbReference type="AlphaFoldDB" id="A0A485K9F2"/>
<dbReference type="EMBL" id="VJMH01000075">
    <property type="protein sequence ID" value="KAF0719367.1"/>
    <property type="molecule type" value="Genomic_DNA"/>
</dbReference>
<dbReference type="Proteomes" id="UP000332933">
    <property type="component" value="Unassembled WGS sequence"/>
</dbReference>
<name>A0A485K9F2_9STRA</name>
<evidence type="ECO:0000313" key="1">
    <source>
        <dbReference type="EMBL" id="KAF0719367.1"/>
    </source>
</evidence>
<dbReference type="EMBL" id="CAADRA010000075">
    <property type="protein sequence ID" value="VFT78310.1"/>
    <property type="molecule type" value="Genomic_DNA"/>
</dbReference>
<gene>
    <name evidence="2" type="primary">Aste57867_1088</name>
    <name evidence="1" type="ORF">As57867_001087</name>
    <name evidence="2" type="ORF">ASTE57867_1088</name>
</gene>
<protein>
    <submittedName>
        <fullName evidence="2">Aste57867_1088 protein</fullName>
    </submittedName>
</protein>